<dbReference type="AlphaFoldDB" id="A0A1G1TGR5"/>
<dbReference type="PROSITE" id="PS50110">
    <property type="entry name" value="RESPONSE_REGULATORY"/>
    <property type="match status" value="1"/>
</dbReference>
<dbReference type="RefSeq" id="WP_070743924.1">
    <property type="nucleotide sequence ID" value="NZ_MDZA01000203.1"/>
</dbReference>
<dbReference type="PANTHER" id="PTHR44520">
    <property type="entry name" value="RESPONSE REGULATOR RCP1-RELATED"/>
    <property type="match status" value="1"/>
</dbReference>
<gene>
    <name evidence="3" type="ORF">BEN49_23985</name>
</gene>
<accession>A0A1G1TGR5</accession>
<dbReference type="Proteomes" id="UP000177506">
    <property type="component" value="Unassembled WGS sequence"/>
</dbReference>
<protein>
    <recommendedName>
        <fullName evidence="2">Response regulatory domain-containing protein</fullName>
    </recommendedName>
</protein>
<dbReference type="InterPro" id="IPR001789">
    <property type="entry name" value="Sig_transdc_resp-reg_receiver"/>
</dbReference>
<sequence length="130" mass="13849">MPPLSCVLLDDDDPTTNFLNWLLLKNMAVASRCLVAENGALALGMLASACATPGPVLVLLDVNMPVLGGIAFLEACQQLPAAERAAVVVLPTTLHPHDLARLRALPIAGLVSKPLTRPKIEELLVRHFVK</sequence>
<dbReference type="Pfam" id="PF00072">
    <property type="entry name" value="Response_reg"/>
    <property type="match status" value="1"/>
</dbReference>
<dbReference type="SMART" id="SM00448">
    <property type="entry name" value="REC"/>
    <property type="match status" value="1"/>
</dbReference>
<name>A0A1G1TGR5_9BACT</name>
<comment type="caution">
    <text evidence="3">The sequence shown here is derived from an EMBL/GenBank/DDBJ whole genome shotgun (WGS) entry which is preliminary data.</text>
</comment>
<keyword evidence="1" id="KW-0597">Phosphoprotein</keyword>
<dbReference type="EMBL" id="MDZA01000203">
    <property type="protein sequence ID" value="OGX90064.1"/>
    <property type="molecule type" value="Genomic_DNA"/>
</dbReference>
<dbReference type="SUPFAM" id="SSF52172">
    <property type="entry name" value="CheY-like"/>
    <property type="match status" value="1"/>
</dbReference>
<dbReference type="InterPro" id="IPR011006">
    <property type="entry name" value="CheY-like_superfamily"/>
</dbReference>
<proteinExistence type="predicted"/>
<dbReference type="PANTHER" id="PTHR44520:SF2">
    <property type="entry name" value="RESPONSE REGULATOR RCP1"/>
    <property type="match status" value="1"/>
</dbReference>
<evidence type="ECO:0000313" key="3">
    <source>
        <dbReference type="EMBL" id="OGX90064.1"/>
    </source>
</evidence>
<evidence type="ECO:0000313" key="4">
    <source>
        <dbReference type="Proteomes" id="UP000177506"/>
    </source>
</evidence>
<dbReference type="Gene3D" id="3.40.50.2300">
    <property type="match status" value="1"/>
</dbReference>
<dbReference type="OrthoDB" id="1524091at2"/>
<evidence type="ECO:0000259" key="2">
    <source>
        <dbReference type="PROSITE" id="PS50110"/>
    </source>
</evidence>
<evidence type="ECO:0000256" key="1">
    <source>
        <dbReference type="PROSITE-ProRule" id="PRU00169"/>
    </source>
</evidence>
<organism evidence="3 4">
    <name type="scientific">Hymenobacter coccineus</name>
    <dbReference type="NCBI Taxonomy" id="1908235"/>
    <lineage>
        <taxon>Bacteria</taxon>
        <taxon>Pseudomonadati</taxon>
        <taxon>Bacteroidota</taxon>
        <taxon>Cytophagia</taxon>
        <taxon>Cytophagales</taxon>
        <taxon>Hymenobacteraceae</taxon>
        <taxon>Hymenobacter</taxon>
    </lineage>
</organism>
<dbReference type="InterPro" id="IPR052893">
    <property type="entry name" value="TCS_response_regulator"/>
</dbReference>
<keyword evidence="4" id="KW-1185">Reference proteome</keyword>
<feature type="domain" description="Response regulatory" evidence="2">
    <location>
        <begin position="6"/>
        <end position="128"/>
    </location>
</feature>
<feature type="modified residue" description="4-aspartylphosphate" evidence="1">
    <location>
        <position position="61"/>
    </location>
</feature>
<dbReference type="GO" id="GO:0000160">
    <property type="term" value="P:phosphorelay signal transduction system"/>
    <property type="evidence" value="ECO:0007669"/>
    <property type="project" value="InterPro"/>
</dbReference>
<reference evidence="3 4" key="1">
    <citation type="submission" date="2016-08" db="EMBL/GenBank/DDBJ databases">
        <title>Hymenobacter coccineus sp. nov., Hymenobacter lapidarius sp. nov. and Hymenobacter glacialis sp. nov., isolated from Antarctic soil.</title>
        <authorList>
            <person name="Sedlacek I."/>
            <person name="Kralova S."/>
            <person name="Kyrova K."/>
            <person name="Maslanova I."/>
            <person name="Stankova E."/>
            <person name="Vrbovska V."/>
            <person name="Nemec M."/>
            <person name="Bartak M."/>
            <person name="Svec P."/>
            <person name="Busse H.-J."/>
            <person name="Pantucek R."/>
        </authorList>
    </citation>
    <scope>NUCLEOTIDE SEQUENCE [LARGE SCALE GENOMIC DNA]</scope>
    <source>
        <strain evidence="3 4">CCM 8649</strain>
    </source>
</reference>